<dbReference type="Proteomes" id="UP001550603">
    <property type="component" value="Unassembled WGS sequence"/>
</dbReference>
<keyword evidence="5" id="KW-1185">Reference proteome</keyword>
<keyword evidence="1" id="KW-0378">Hydrolase</keyword>
<dbReference type="InterPro" id="IPR000014">
    <property type="entry name" value="PAS"/>
</dbReference>
<dbReference type="NCBIfam" id="TIGR00229">
    <property type="entry name" value="sensory_box"/>
    <property type="match status" value="1"/>
</dbReference>
<dbReference type="Pfam" id="PF07228">
    <property type="entry name" value="SpoIIE"/>
    <property type="match status" value="1"/>
</dbReference>
<dbReference type="SUPFAM" id="SSF81606">
    <property type="entry name" value="PP2C-like"/>
    <property type="match status" value="1"/>
</dbReference>
<organism evidence="4 5">
    <name type="scientific">Streptomyces olindensis</name>
    <dbReference type="NCBI Taxonomy" id="358823"/>
    <lineage>
        <taxon>Bacteria</taxon>
        <taxon>Bacillati</taxon>
        <taxon>Actinomycetota</taxon>
        <taxon>Actinomycetes</taxon>
        <taxon>Kitasatosporales</taxon>
        <taxon>Streptomycetaceae</taxon>
        <taxon>Streptomyces</taxon>
    </lineage>
</organism>
<name>A0ABV2Y909_9ACTN</name>
<proteinExistence type="predicted"/>
<reference evidence="4 5" key="1">
    <citation type="submission" date="2024-06" db="EMBL/GenBank/DDBJ databases">
        <title>The Natural Products Discovery Center: Release of the First 8490 Sequenced Strains for Exploring Actinobacteria Biosynthetic Diversity.</title>
        <authorList>
            <person name="Kalkreuter E."/>
            <person name="Kautsar S.A."/>
            <person name="Yang D."/>
            <person name="Bader C.D."/>
            <person name="Teijaro C.N."/>
            <person name="Fluegel L."/>
            <person name="Davis C.M."/>
            <person name="Simpson J.R."/>
            <person name="Lauterbach L."/>
            <person name="Steele A.D."/>
            <person name="Gui C."/>
            <person name="Meng S."/>
            <person name="Li G."/>
            <person name="Viehrig K."/>
            <person name="Ye F."/>
            <person name="Su P."/>
            <person name="Kiefer A.F."/>
            <person name="Nichols A."/>
            <person name="Cepeda A.J."/>
            <person name="Yan W."/>
            <person name="Fan B."/>
            <person name="Jiang Y."/>
            <person name="Adhikari A."/>
            <person name="Zheng C.-J."/>
            <person name="Schuster L."/>
            <person name="Cowan T.M."/>
            <person name="Smanski M.J."/>
            <person name="Chevrette M.G."/>
            <person name="De Carvalho L.P.S."/>
            <person name="Shen B."/>
        </authorList>
    </citation>
    <scope>NUCLEOTIDE SEQUENCE [LARGE SCALE GENOMIC DNA]</scope>
    <source>
        <strain evidence="4 5">NPDC019583</strain>
    </source>
</reference>
<evidence type="ECO:0000256" key="1">
    <source>
        <dbReference type="ARBA" id="ARBA00022801"/>
    </source>
</evidence>
<feature type="region of interest" description="Disordered" evidence="2">
    <location>
        <begin position="183"/>
        <end position="207"/>
    </location>
</feature>
<dbReference type="InterPro" id="IPR052016">
    <property type="entry name" value="Bact_Sigma-Reg"/>
</dbReference>
<dbReference type="CDD" id="cd00130">
    <property type="entry name" value="PAS"/>
    <property type="match status" value="1"/>
</dbReference>
<dbReference type="PANTHER" id="PTHR43156">
    <property type="entry name" value="STAGE II SPORULATION PROTEIN E-RELATED"/>
    <property type="match status" value="1"/>
</dbReference>
<dbReference type="Gene3D" id="3.60.40.10">
    <property type="entry name" value="PPM-type phosphatase domain"/>
    <property type="match status" value="1"/>
</dbReference>
<dbReference type="InterPro" id="IPR001932">
    <property type="entry name" value="PPM-type_phosphatase-like_dom"/>
</dbReference>
<dbReference type="Gene3D" id="3.30.450.20">
    <property type="entry name" value="PAS domain"/>
    <property type="match status" value="1"/>
</dbReference>
<protein>
    <submittedName>
        <fullName evidence="4">SpoIIE family protein phosphatase</fullName>
    </submittedName>
</protein>
<evidence type="ECO:0000259" key="3">
    <source>
        <dbReference type="PROSITE" id="PS50112"/>
    </source>
</evidence>
<sequence>MCRAGGVPDPAGNGAGMDAAFTALLEDSAEDLYESAPCGYLSTMMDGTIAKINATLLDWLGLEREAVVGHRRFADLLTVGGRLYHETHFAPLLRMQGELRGVALEMRRQGGGRLPVLVSAVVKHGTGGEPLLIRTTVFDASDRRSYEEELLRRRKEAERVRAEAEQARVEAEQARVEAERARAEAERARGEAERAHAEADEARRQAEADRTRLAAALAVLQQSLVPDSLPAVPGLETAVHYHTAAPDQLGGDFYDLFPVAGGRWAFFLGDVCGKGPEAASLTSLTRYTLRAAAHHDPEPASALATLNAVLHDRYTAGGDPRYCTCVIGVVEPGGEHGSVTVRIASGGHPPALVLRSDGSAEYLPTPGGLLVGILPGAPIGTAETVLAPGDTLVLYTDGLTEARTGPGRDDLYGEDALRAFGAGHAPAGPREVITALTGLLESFGEGLDDDTALLALGVPAAPSPTRPPTSPTS</sequence>
<dbReference type="PANTHER" id="PTHR43156:SF2">
    <property type="entry name" value="STAGE II SPORULATION PROTEIN E"/>
    <property type="match status" value="1"/>
</dbReference>
<dbReference type="InterPro" id="IPR036457">
    <property type="entry name" value="PPM-type-like_dom_sf"/>
</dbReference>
<dbReference type="EMBL" id="JBEYBN010000124">
    <property type="protein sequence ID" value="MEU2272756.1"/>
    <property type="molecule type" value="Genomic_DNA"/>
</dbReference>
<dbReference type="InterPro" id="IPR035965">
    <property type="entry name" value="PAS-like_dom_sf"/>
</dbReference>
<feature type="domain" description="PAS" evidence="3">
    <location>
        <begin position="25"/>
        <end position="77"/>
    </location>
</feature>
<accession>A0ABV2Y909</accession>
<dbReference type="SUPFAM" id="SSF55785">
    <property type="entry name" value="PYP-like sensor domain (PAS domain)"/>
    <property type="match status" value="1"/>
</dbReference>
<evidence type="ECO:0000313" key="5">
    <source>
        <dbReference type="Proteomes" id="UP001550603"/>
    </source>
</evidence>
<dbReference type="PROSITE" id="PS50112">
    <property type="entry name" value="PAS"/>
    <property type="match status" value="1"/>
</dbReference>
<evidence type="ECO:0000313" key="4">
    <source>
        <dbReference type="EMBL" id="MEU2272756.1"/>
    </source>
</evidence>
<dbReference type="Pfam" id="PF13426">
    <property type="entry name" value="PAS_9"/>
    <property type="match status" value="1"/>
</dbReference>
<dbReference type="RefSeq" id="WP_359794981.1">
    <property type="nucleotide sequence ID" value="NZ_JBEYBN010000124.1"/>
</dbReference>
<gene>
    <name evidence="4" type="ORF">ABZ568_41215</name>
</gene>
<evidence type="ECO:0000256" key="2">
    <source>
        <dbReference type="SAM" id="MobiDB-lite"/>
    </source>
</evidence>
<dbReference type="SMART" id="SM00331">
    <property type="entry name" value="PP2C_SIG"/>
    <property type="match status" value="1"/>
</dbReference>
<comment type="caution">
    <text evidence="4">The sequence shown here is derived from an EMBL/GenBank/DDBJ whole genome shotgun (WGS) entry which is preliminary data.</text>
</comment>